<keyword evidence="2" id="KW-1185">Reference proteome</keyword>
<dbReference type="EMBL" id="FPBF01000001">
    <property type="protein sequence ID" value="SFT36097.1"/>
    <property type="molecule type" value="Genomic_DNA"/>
</dbReference>
<proteinExistence type="predicted"/>
<dbReference type="Proteomes" id="UP000199673">
    <property type="component" value="Unassembled WGS sequence"/>
</dbReference>
<organism evidence="1 2">
    <name type="scientific">Algoriphagus locisalis</name>
    <dbReference type="NCBI Taxonomy" id="305507"/>
    <lineage>
        <taxon>Bacteria</taxon>
        <taxon>Pseudomonadati</taxon>
        <taxon>Bacteroidota</taxon>
        <taxon>Cytophagia</taxon>
        <taxon>Cytophagales</taxon>
        <taxon>Cyclobacteriaceae</taxon>
        <taxon>Algoriphagus</taxon>
    </lineage>
</organism>
<evidence type="ECO:0000313" key="1">
    <source>
        <dbReference type="EMBL" id="SFT36097.1"/>
    </source>
</evidence>
<evidence type="ECO:0000313" key="2">
    <source>
        <dbReference type="Proteomes" id="UP000199673"/>
    </source>
</evidence>
<protein>
    <submittedName>
        <fullName evidence="1">Uncharacterized protein</fullName>
    </submittedName>
</protein>
<name>A0A1I6XD20_9BACT</name>
<accession>A0A1I6XD20</accession>
<dbReference type="STRING" id="305507.SAMN04489724_0405"/>
<gene>
    <name evidence="1" type="ORF">SAMN04489724_0405</name>
</gene>
<dbReference type="AlphaFoldDB" id="A0A1I6XD20"/>
<sequence>MITFKPESQNYKCELFMNAFDKHLIKDKIRVSYKGQEEVD</sequence>
<reference evidence="2" key="1">
    <citation type="submission" date="2016-10" db="EMBL/GenBank/DDBJ databases">
        <authorList>
            <person name="Varghese N."/>
            <person name="Submissions S."/>
        </authorList>
    </citation>
    <scope>NUCLEOTIDE SEQUENCE [LARGE SCALE GENOMIC DNA]</scope>
    <source>
        <strain evidence="2">DSM 23445</strain>
    </source>
</reference>